<evidence type="ECO:0000313" key="1">
    <source>
        <dbReference type="EMBL" id="PRQ23666.1"/>
    </source>
</evidence>
<comment type="caution">
    <text evidence="1">The sequence shown here is derived from an EMBL/GenBank/DDBJ whole genome shotgun (WGS) entry which is preliminary data.</text>
</comment>
<evidence type="ECO:0000313" key="2">
    <source>
        <dbReference type="Proteomes" id="UP000238479"/>
    </source>
</evidence>
<name>A0A2P6PP25_ROSCH</name>
<dbReference type="Proteomes" id="UP000238479">
    <property type="component" value="Chromosome 6"/>
</dbReference>
<keyword evidence="2" id="KW-1185">Reference proteome</keyword>
<gene>
    <name evidence="1" type="ORF">RchiOBHm_Chr6g0263871</name>
</gene>
<accession>A0A2P6PP25</accession>
<dbReference type="EMBL" id="PDCK01000044">
    <property type="protein sequence ID" value="PRQ23666.1"/>
    <property type="molecule type" value="Genomic_DNA"/>
</dbReference>
<sequence>MPLVALLNRVCPLSHMGWIPIVQHRIVHPLGGCLVDPFVDLFTFCLASVLVVSTLAMEDVLRSGDDLRFVAPCVFGIGLFRCSRSSSLLALSKLFNSGPMMFFKIGANSVRGGAIAVAASVAWLDCGLDGLGSPSLSPCCCCFWVCFMLLCSFLFLFVCCSNPVSGFCNLSSL</sequence>
<protein>
    <submittedName>
        <fullName evidence="1">Uncharacterized protein</fullName>
    </submittedName>
</protein>
<dbReference type="Gramene" id="PRQ23666">
    <property type="protein sequence ID" value="PRQ23666"/>
    <property type="gene ID" value="RchiOBHm_Chr6g0263871"/>
</dbReference>
<proteinExistence type="predicted"/>
<reference evidence="1 2" key="1">
    <citation type="journal article" date="2018" name="Nat. Genet.">
        <title>The Rosa genome provides new insights in the design of modern roses.</title>
        <authorList>
            <person name="Bendahmane M."/>
        </authorList>
    </citation>
    <scope>NUCLEOTIDE SEQUENCE [LARGE SCALE GENOMIC DNA]</scope>
    <source>
        <strain evidence="2">cv. Old Blush</strain>
    </source>
</reference>
<organism evidence="1 2">
    <name type="scientific">Rosa chinensis</name>
    <name type="common">China rose</name>
    <dbReference type="NCBI Taxonomy" id="74649"/>
    <lineage>
        <taxon>Eukaryota</taxon>
        <taxon>Viridiplantae</taxon>
        <taxon>Streptophyta</taxon>
        <taxon>Embryophyta</taxon>
        <taxon>Tracheophyta</taxon>
        <taxon>Spermatophyta</taxon>
        <taxon>Magnoliopsida</taxon>
        <taxon>eudicotyledons</taxon>
        <taxon>Gunneridae</taxon>
        <taxon>Pentapetalae</taxon>
        <taxon>rosids</taxon>
        <taxon>fabids</taxon>
        <taxon>Rosales</taxon>
        <taxon>Rosaceae</taxon>
        <taxon>Rosoideae</taxon>
        <taxon>Rosoideae incertae sedis</taxon>
        <taxon>Rosa</taxon>
    </lineage>
</organism>
<dbReference type="AlphaFoldDB" id="A0A2P6PP25"/>